<gene>
    <name evidence="2" type="ORF">GUITHDRAFT_148663</name>
</gene>
<dbReference type="GeneID" id="17289114"/>
<dbReference type="OrthoDB" id="10618541at2759"/>
<dbReference type="HOGENOM" id="CLU_547983_0_0_1"/>
<dbReference type="RefSeq" id="XP_005819379.1">
    <property type="nucleotide sequence ID" value="XM_005819322.1"/>
</dbReference>
<feature type="chain" id="PRO_5008769744" evidence="1">
    <location>
        <begin position="21"/>
        <end position="498"/>
    </location>
</feature>
<dbReference type="Proteomes" id="UP000011087">
    <property type="component" value="Unassembled WGS sequence"/>
</dbReference>
<organism evidence="2">
    <name type="scientific">Guillardia theta (strain CCMP2712)</name>
    <name type="common">Cryptophyte</name>
    <dbReference type="NCBI Taxonomy" id="905079"/>
    <lineage>
        <taxon>Eukaryota</taxon>
        <taxon>Cryptophyceae</taxon>
        <taxon>Pyrenomonadales</taxon>
        <taxon>Geminigeraceae</taxon>
        <taxon>Guillardia</taxon>
    </lineage>
</organism>
<evidence type="ECO:0000313" key="2">
    <source>
        <dbReference type="EMBL" id="EKX32399.1"/>
    </source>
</evidence>
<name>L1I930_GUITC</name>
<dbReference type="EMBL" id="JH993192">
    <property type="protein sequence ID" value="EKX32399.1"/>
    <property type="molecule type" value="Genomic_DNA"/>
</dbReference>
<sequence>MSRIWLVLVMCLAALGLSRGEWRADTHGLAMLEETKLLSLDARPSAQLCPSCSQTPSVKMNRKFLPTNTVLVPLRARRDDGKLAGPPCQRCVADSETRYALLHKPADPPKQRMQERDQASFTLHPLALVRRCVSLVLLRLLKAAAELRWASSKSTLLLARVVGHLISQYLEDDEAKSRPGTWWQRVTSSSHLLYMREAALMGLLEHVDCPVEKERRELDVDAICGRTLRLCGQDAVRSLVSQLSGSLRVSLGLLNTALLCLSFVGVKVAGGRYTVTETSVNVNGMFCQGLGEVGGGGHDNPLPSIFGRRDDDEMCALHALLDVPFNLVDSLLGMQGILSASGRCAVKDELVIQAARRGARLEGHSLGTLDARLMKASMGWAGPVVLLAPPFPGGWEAGVQTVCAHSDPVCFGPAAPVLGLAKEVHRIPGRGIGIVHSRRRYKDYLRSLTSWDAKDGEVSTQMTSSWQMSFMMLPGRLLEWLLGSLSWNLSSSAVARRL</sequence>
<keyword evidence="4" id="KW-1185">Reference proteome</keyword>
<dbReference type="AlphaFoldDB" id="L1I930"/>
<reference evidence="4" key="2">
    <citation type="submission" date="2012-11" db="EMBL/GenBank/DDBJ databases">
        <authorList>
            <person name="Kuo A."/>
            <person name="Curtis B.A."/>
            <person name="Tanifuji G."/>
            <person name="Burki F."/>
            <person name="Gruber A."/>
            <person name="Irimia M."/>
            <person name="Maruyama S."/>
            <person name="Arias M.C."/>
            <person name="Ball S.G."/>
            <person name="Gile G.H."/>
            <person name="Hirakawa Y."/>
            <person name="Hopkins J.F."/>
            <person name="Rensing S.A."/>
            <person name="Schmutz J."/>
            <person name="Symeonidi A."/>
            <person name="Elias M."/>
            <person name="Eveleigh R.J."/>
            <person name="Herman E.K."/>
            <person name="Klute M.J."/>
            <person name="Nakayama T."/>
            <person name="Obornik M."/>
            <person name="Reyes-Prieto A."/>
            <person name="Armbrust E.V."/>
            <person name="Aves S.J."/>
            <person name="Beiko R.G."/>
            <person name="Coutinho P."/>
            <person name="Dacks J.B."/>
            <person name="Durnford D.G."/>
            <person name="Fast N.M."/>
            <person name="Green B.R."/>
            <person name="Grisdale C."/>
            <person name="Hempe F."/>
            <person name="Henrissat B."/>
            <person name="Hoppner M.P."/>
            <person name="Ishida K.-I."/>
            <person name="Kim E."/>
            <person name="Koreny L."/>
            <person name="Kroth P.G."/>
            <person name="Liu Y."/>
            <person name="Malik S.-B."/>
            <person name="Maier U.G."/>
            <person name="McRose D."/>
            <person name="Mock T."/>
            <person name="Neilson J.A."/>
            <person name="Onodera N.T."/>
            <person name="Poole A.M."/>
            <person name="Pritham E.J."/>
            <person name="Richards T.A."/>
            <person name="Rocap G."/>
            <person name="Roy S.W."/>
            <person name="Sarai C."/>
            <person name="Schaack S."/>
            <person name="Shirato S."/>
            <person name="Slamovits C.H."/>
            <person name="Spencer D.F."/>
            <person name="Suzuki S."/>
            <person name="Worden A.Z."/>
            <person name="Zauner S."/>
            <person name="Barry K."/>
            <person name="Bell C."/>
            <person name="Bharti A.K."/>
            <person name="Crow J.A."/>
            <person name="Grimwood J."/>
            <person name="Kramer R."/>
            <person name="Lindquist E."/>
            <person name="Lucas S."/>
            <person name="Salamov A."/>
            <person name="McFadden G.I."/>
            <person name="Lane C.E."/>
            <person name="Keeling P.J."/>
            <person name="Gray M.W."/>
            <person name="Grigoriev I.V."/>
            <person name="Archibald J.M."/>
        </authorList>
    </citation>
    <scope>NUCLEOTIDE SEQUENCE</scope>
    <source>
        <strain evidence="4">CCMP2712</strain>
    </source>
</reference>
<dbReference type="EnsemblProtists" id="EKX32399">
    <property type="protein sequence ID" value="EKX32399"/>
    <property type="gene ID" value="GUITHDRAFT_148663"/>
</dbReference>
<evidence type="ECO:0000313" key="4">
    <source>
        <dbReference type="Proteomes" id="UP000011087"/>
    </source>
</evidence>
<proteinExistence type="predicted"/>
<reference evidence="3" key="3">
    <citation type="submission" date="2016-03" db="UniProtKB">
        <authorList>
            <consortium name="EnsemblProtists"/>
        </authorList>
    </citation>
    <scope>IDENTIFICATION</scope>
</reference>
<reference evidence="2 4" key="1">
    <citation type="journal article" date="2012" name="Nature">
        <title>Algal genomes reveal evolutionary mosaicism and the fate of nucleomorphs.</title>
        <authorList>
            <consortium name="DOE Joint Genome Institute"/>
            <person name="Curtis B.A."/>
            <person name="Tanifuji G."/>
            <person name="Burki F."/>
            <person name="Gruber A."/>
            <person name="Irimia M."/>
            <person name="Maruyama S."/>
            <person name="Arias M.C."/>
            <person name="Ball S.G."/>
            <person name="Gile G.H."/>
            <person name="Hirakawa Y."/>
            <person name="Hopkins J.F."/>
            <person name="Kuo A."/>
            <person name="Rensing S.A."/>
            <person name="Schmutz J."/>
            <person name="Symeonidi A."/>
            <person name="Elias M."/>
            <person name="Eveleigh R.J."/>
            <person name="Herman E.K."/>
            <person name="Klute M.J."/>
            <person name="Nakayama T."/>
            <person name="Obornik M."/>
            <person name="Reyes-Prieto A."/>
            <person name="Armbrust E.V."/>
            <person name="Aves S.J."/>
            <person name="Beiko R.G."/>
            <person name="Coutinho P."/>
            <person name="Dacks J.B."/>
            <person name="Durnford D.G."/>
            <person name="Fast N.M."/>
            <person name="Green B.R."/>
            <person name="Grisdale C.J."/>
            <person name="Hempel F."/>
            <person name="Henrissat B."/>
            <person name="Hoppner M.P."/>
            <person name="Ishida K."/>
            <person name="Kim E."/>
            <person name="Koreny L."/>
            <person name="Kroth P.G."/>
            <person name="Liu Y."/>
            <person name="Malik S.B."/>
            <person name="Maier U.G."/>
            <person name="McRose D."/>
            <person name="Mock T."/>
            <person name="Neilson J.A."/>
            <person name="Onodera N.T."/>
            <person name="Poole A.M."/>
            <person name="Pritham E.J."/>
            <person name="Richards T.A."/>
            <person name="Rocap G."/>
            <person name="Roy S.W."/>
            <person name="Sarai C."/>
            <person name="Schaack S."/>
            <person name="Shirato S."/>
            <person name="Slamovits C.H."/>
            <person name="Spencer D.F."/>
            <person name="Suzuki S."/>
            <person name="Worden A.Z."/>
            <person name="Zauner S."/>
            <person name="Barry K."/>
            <person name="Bell C."/>
            <person name="Bharti A.K."/>
            <person name="Crow J.A."/>
            <person name="Grimwood J."/>
            <person name="Kramer R."/>
            <person name="Lindquist E."/>
            <person name="Lucas S."/>
            <person name="Salamov A."/>
            <person name="McFadden G.I."/>
            <person name="Lane C.E."/>
            <person name="Keeling P.J."/>
            <person name="Gray M.W."/>
            <person name="Grigoriev I.V."/>
            <person name="Archibald J.M."/>
        </authorList>
    </citation>
    <scope>NUCLEOTIDE SEQUENCE</scope>
    <source>
        <strain evidence="2 4">CCMP2712</strain>
    </source>
</reference>
<keyword evidence="1" id="KW-0732">Signal</keyword>
<evidence type="ECO:0000256" key="1">
    <source>
        <dbReference type="SAM" id="SignalP"/>
    </source>
</evidence>
<evidence type="ECO:0000313" key="3">
    <source>
        <dbReference type="EnsemblProtists" id="EKX32399"/>
    </source>
</evidence>
<accession>L1I930</accession>
<protein>
    <submittedName>
        <fullName evidence="2 3">Uncharacterized protein</fullName>
    </submittedName>
</protein>
<dbReference type="KEGG" id="gtt:GUITHDRAFT_148663"/>
<feature type="signal peptide" evidence="1">
    <location>
        <begin position="1"/>
        <end position="20"/>
    </location>
</feature>
<dbReference type="PaxDb" id="55529-EKX32399"/>